<dbReference type="InterPro" id="IPR050951">
    <property type="entry name" value="Retrovirus_Pol_polyprotein"/>
</dbReference>
<feature type="domain" description="Peptidase A2" evidence="7">
    <location>
        <begin position="382"/>
        <end position="458"/>
    </location>
</feature>
<organism evidence="8 9">
    <name type="scientific">Panagrolaimus davidi</name>
    <dbReference type="NCBI Taxonomy" id="227884"/>
    <lineage>
        <taxon>Eukaryota</taxon>
        <taxon>Metazoa</taxon>
        <taxon>Ecdysozoa</taxon>
        <taxon>Nematoda</taxon>
        <taxon>Chromadorea</taxon>
        <taxon>Rhabditida</taxon>
        <taxon>Tylenchina</taxon>
        <taxon>Panagrolaimomorpha</taxon>
        <taxon>Panagrolaimoidea</taxon>
        <taxon>Panagrolaimidae</taxon>
        <taxon>Panagrolaimus</taxon>
    </lineage>
</organism>
<feature type="compositionally biased region" description="Polar residues" evidence="6">
    <location>
        <begin position="497"/>
        <end position="509"/>
    </location>
</feature>
<keyword evidence="2" id="KW-0548">Nucleotidyltransferase</keyword>
<dbReference type="SUPFAM" id="SSF50630">
    <property type="entry name" value="Acid proteases"/>
    <property type="match status" value="1"/>
</dbReference>
<dbReference type="Pfam" id="PF13975">
    <property type="entry name" value="gag-asp_proteas"/>
    <property type="match status" value="1"/>
</dbReference>
<reference evidence="9" key="1">
    <citation type="submission" date="2022-11" db="UniProtKB">
        <authorList>
            <consortium name="WormBaseParasite"/>
        </authorList>
    </citation>
    <scope>IDENTIFICATION</scope>
</reference>
<keyword evidence="4" id="KW-0255">Endonuclease</keyword>
<dbReference type="AlphaFoldDB" id="A0A914QZF6"/>
<dbReference type="InterPro" id="IPR021109">
    <property type="entry name" value="Peptidase_aspartic_dom_sf"/>
</dbReference>
<dbReference type="InterPro" id="IPR001995">
    <property type="entry name" value="Peptidase_A2_cat"/>
</dbReference>
<dbReference type="PROSITE" id="PS50175">
    <property type="entry name" value="ASP_PROT_RETROV"/>
    <property type="match status" value="1"/>
</dbReference>
<dbReference type="PANTHER" id="PTHR37984">
    <property type="entry name" value="PROTEIN CBG26694"/>
    <property type="match status" value="1"/>
</dbReference>
<dbReference type="Gene3D" id="4.10.60.10">
    <property type="entry name" value="Zinc finger, CCHC-type"/>
    <property type="match status" value="1"/>
</dbReference>
<keyword evidence="1" id="KW-0808">Transferase</keyword>
<dbReference type="WBParaSite" id="PDA_v2.g4468.t1">
    <property type="protein sequence ID" value="PDA_v2.g4468.t1"/>
    <property type="gene ID" value="PDA_v2.g4468"/>
</dbReference>
<keyword evidence="3" id="KW-0540">Nuclease</keyword>
<keyword evidence="5" id="KW-0378">Hydrolase</keyword>
<dbReference type="Gene3D" id="2.40.70.10">
    <property type="entry name" value="Acid Proteases"/>
    <property type="match status" value="1"/>
</dbReference>
<evidence type="ECO:0000256" key="2">
    <source>
        <dbReference type="ARBA" id="ARBA00022695"/>
    </source>
</evidence>
<evidence type="ECO:0000256" key="5">
    <source>
        <dbReference type="ARBA" id="ARBA00022801"/>
    </source>
</evidence>
<keyword evidence="8" id="KW-1185">Reference proteome</keyword>
<evidence type="ECO:0000313" key="9">
    <source>
        <dbReference type="WBParaSite" id="PDA_v2.g4468.t1"/>
    </source>
</evidence>
<evidence type="ECO:0000256" key="3">
    <source>
        <dbReference type="ARBA" id="ARBA00022722"/>
    </source>
</evidence>
<protein>
    <submittedName>
        <fullName evidence="9">Peptidase A2 domain-containing protein</fullName>
    </submittedName>
</protein>
<evidence type="ECO:0000259" key="7">
    <source>
        <dbReference type="PROSITE" id="PS50175"/>
    </source>
</evidence>
<feature type="compositionally biased region" description="Low complexity" evidence="6">
    <location>
        <begin position="260"/>
        <end position="277"/>
    </location>
</feature>
<name>A0A914QZF6_9BILA</name>
<dbReference type="GO" id="GO:0004519">
    <property type="term" value="F:endonuclease activity"/>
    <property type="evidence" value="ECO:0007669"/>
    <property type="project" value="UniProtKB-KW"/>
</dbReference>
<feature type="region of interest" description="Disordered" evidence="6">
    <location>
        <begin position="222"/>
        <end position="289"/>
    </location>
</feature>
<dbReference type="GO" id="GO:0016779">
    <property type="term" value="F:nucleotidyltransferase activity"/>
    <property type="evidence" value="ECO:0007669"/>
    <property type="project" value="UniProtKB-KW"/>
</dbReference>
<dbReference type="GO" id="GO:0004190">
    <property type="term" value="F:aspartic-type endopeptidase activity"/>
    <property type="evidence" value="ECO:0007669"/>
    <property type="project" value="InterPro"/>
</dbReference>
<evidence type="ECO:0000313" key="8">
    <source>
        <dbReference type="Proteomes" id="UP000887578"/>
    </source>
</evidence>
<dbReference type="PANTHER" id="PTHR37984:SF5">
    <property type="entry name" value="PROTEIN NYNRIN-LIKE"/>
    <property type="match status" value="1"/>
</dbReference>
<feature type="region of interest" description="Disordered" evidence="6">
    <location>
        <begin position="488"/>
        <end position="519"/>
    </location>
</feature>
<sequence length="519" mass="56657">MSGRNTPVNAPASTAIDPNVLAAAFATFMQQMPQFANPAPQPQQPRQLPNVPRFVHDPAKPNGATLWFDQLDSLFRLQPVTEEEKCALVVNALDSPTFEKVSRALLPDQIKTLKVYKKLRDAMVDLFDFSVSLFARRYSALNMEWKGPEYESIPELVARIRDSATAFIGITAPEVETLMLMMSMKQPALEGFRLQVLNKLNKQADTPLAECAETMVASLQTQREQRLPMKSNINFVQKHHPKASSSKRGENGYGNRHRAPSPAASTSSRDSNASSSSKRGACFSCGGSHERQTCKFKDAICRFCNKKGHIEKACISKKKGFSGNKNDSTAAAKPHHRSNVRAVQIADTKPQINSFHILKVSQGADVTSRRHMVDLTVNEVSLTAQMDDGADITLLSKKDYTMVGCPRLTGAPISANAANGTELKILGSFKSMVVLKNRTRLVDFYVADIPTTLLGIDFFKAFGINLVMDGELLCNMVKGNSTAPSIATASAPTLSTNSKRSPSATVSSKDTPKKVSSAM</sequence>
<evidence type="ECO:0000256" key="6">
    <source>
        <dbReference type="SAM" id="MobiDB-lite"/>
    </source>
</evidence>
<evidence type="ECO:0000256" key="4">
    <source>
        <dbReference type="ARBA" id="ARBA00022759"/>
    </source>
</evidence>
<evidence type="ECO:0000256" key="1">
    <source>
        <dbReference type="ARBA" id="ARBA00022679"/>
    </source>
</evidence>
<accession>A0A914QZF6</accession>
<proteinExistence type="predicted"/>
<dbReference type="Proteomes" id="UP000887578">
    <property type="component" value="Unplaced"/>
</dbReference>
<dbReference type="GO" id="GO:0006508">
    <property type="term" value="P:proteolysis"/>
    <property type="evidence" value="ECO:0007669"/>
    <property type="project" value="InterPro"/>
</dbReference>